<proteinExistence type="predicted"/>
<evidence type="ECO:0000256" key="1">
    <source>
        <dbReference type="SAM" id="MobiDB-lite"/>
    </source>
</evidence>
<sequence length="64" mass="6876">MLNLTHKAVRPTNAPEGTGISEPPPAFELRCGGLYVSIQRFPKGWLVSTGTALLSLALGYLARH</sequence>
<organism evidence="2 3">
    <name type="scientific">Kitasatospora viridis</name>
    <dbReference type="NCBI Taxonomy" id="281105"/>
    <lineage>
        <taxon>Bacteria</taxon>
        <taxon>Bacillati</taxon>
        <taxon>Actinomycetota</taxon>
        <taxon>Actinomycetes</taxon>
        <taxon>Kitasatosporales</taxon>
        <taxon>Streptomycetaceae</taxon>
        <taxon>Kitasatospora</taxon>
    </lineage>
</organism>
<name>A0A561TTE3_9ACTN</name>
<dbReference type="RefSeq" id="WP_145909581.1">
    <property type="nucleotide sequence ID" value="NZ_BAAAMZ010000001.1"/>
</dbReference>
<comment type="caution">
    <text evidence="2">The sequence shown here is derived from an EMBL/GenBank/DDBJ whole genome shotgun (WGS) entry which is preliminary data.</text>
</comment>
<dbReference type="Proteomes" id="UP000317940">
    <property type="component" value="Unassembled WGS sequence"/>
</dbReference>
<dbReference type="AlphaFoldDB" id="A0A561TTE3"/>
<keyword evidence="3" id="KW-1185">Reference proteome</keyword>
<reference evidence="2 3" key="1">
    <citation type="submission" date="2019-06" db="EMBL/GenBank/DDBJ databases">
        <title>Sequencing the genomes of 1000 actinobacteria strains.</title>
        <authorList>
            <person name="Klenk H.-P."/>
        </authorList>
    </citation>
    <scope>NUCLEOTIDE SEQUENCE [LARGE SCALE GENOMIC DNA]</scope>
    <source>
        <strain evidence="2 3">DSM 44826</strain>
    </source>
</reference>
<accession>A0A561TTE3</accession>
<evidence type="ECO:0000313" key="3">
    <source>
        <dbReference type="Proteomes" id="UP000317940"/>
    </source>
</evidence>
<evidence type="ECO:0000313" key="2">
    <source>
        <dbReference type="EMBL" id="TWF90379.1"/>
    </source>
</evidence>
<gene>
    <name evidence="2" type="ORF">FHX73_13423</name>
</gene>
<protein>
    <submittedName>
        <fullName evidence="2">Uncharacterized protein</fullName>
    </submittedName>
</protein>
<dbReference type="EMBL" id="VIWT01000003">
    <property type="protein sequence ID" value="TWF90379.1"/>
    <property type="molecule type" value="Genomic_DNA"/>
</dbReference>
<feature type="region of interest" description="Disordered" evidence="1">
    <location>
        <begin position="1"/>
        <end position="24"/>
    </location>
</feature>